<evidence type="ECO:0000256" key="3">
    <source>
        <dbReference type="SAM" id="SignalP"/>
    </source>
</evidence>
<gene>
    <name evidence="5" type="ORF">GQ651_00130</name>
</gene>
<comment type="caution">
    <text evidence="5">The sequence shown here is derived from an EMBL/GenBank/DDBJ whole genome shotgun (WGS) entry which is preliminary data.</text>
</comment>
<organism evidence="5 6">
    <name type="scientific">Kangsaoukella pontilimi</name>
    <dbReference type="NCBI Taxonomy" id="2691042"/>
    <lineage>
        <taxon>Bacteria</taxon>
        <taxon>Pseudomonadati</taxon>
        <taxon>Pseudomonadota</taxon>
        <taxon>Alphaproteobacteria</taxon>
        <taxon>Rhodobacterales</taxon>
        <taxon>Paracoccaceae</taxon>
        <taxon>Kangsaoukella</taxon>
    </lineage>
</organism>
<keyword evidence="2" id="KW-1133">Transmembrane helix</keyword>
<dbReference type="PROSITE" id="PS51257">
    <property type="entry name" value="PROKAR_LIPOPROTEIN"/>
    <property type="match status" value="1"/>
</dbReference>
<keyword evidence="2" id="KW-0472">Membrane</keyword>
<feature type="domain" description="Peptidase S74" evidence="4">
    <location>
        <begin position="85"/>
        <end position="134"/>
    </location>
</feature>
<proteinExistence type="predicted"/>
<reference evidence="5 6" key="1">
    <citation type="submission" date="2019-12" db="EMBL/GenBank/DDBJ databases">
        <authorList>
            <person name="Lee S.D."/>
        </authorList>
    </citation>
    <scope>NUCLEOTIDE SEQUENCE [LARGE SCALE GENOMIC DNA]</scope>
    <source>
        <strain evidence="5 6">GH1-50</strain>
    </source>
</reference>
<dbReference type="AlphaFoldDB" id="A0A7C9J0M1"/>
<feature type="chain" id="PRO_5028998377" description="Peptidase S74 domain-containing protein" evidence="3">
    <location>
        <begin position="21"/>
        <end position="166"/>
    </location>
</feature>
<dbReference type="Proteomes" id="UP000480350">
    <property type="component" value="Unassembled WGS sequence"/>
</dbReference>
<feature type="signal peptide" evidence="3">
    <location>
        <begin position="1"/>
        <end position="20"/>
    </location>
</feature>
<dbReference type="RefSeq" id="WP_160762198.1">
    <property type="nucleotide sequence ID" value="NZ_WUPT01000001.1"/>
</dbReference>
<keyword evidence="2" id="KW-0812">Transmembrane</keyword>
<protein>
    <recommendedName>
        <fullName evidence="4">Peptidase S74 domain-containing protein</fullName>
    </recommendedName>
</protein>
<dbReference type="EMBL" id="WUPT01000001">
    <property type="protein sequence ID" value="MXQ06241.1"/>
    <property type="molecule type" value="Genomic_DNA"/>
</dbReference>
<evidence type="ECO:0000313" key="5">
    <source>
        <dbReference type="EMBL" id="MXQ06241.1"/>
    </source>
</evidence>
<feature type="transmembrane region" description="Helical" evidence="2">
    <location>
        <begin position="59"/>
        <end position="82"/>
    </location>
</feature>
<keyword evidence="6" id="KW-1185">Reference proteome</keyword>
<accession>A0A7C9J0M1</accession>
<evidence type="ECO:0000313" key="6">
    <source>
        <dbReference type="Proteomes" id="UP000480350"/>
    </source>
</evidence>
<reference evidence="5 6" key="2">
    <citation type="submission" date="2020-03" db="EMBL/GenBank/DDBJ databases">
        <title>Kangsaoukella pontilimi gen. nov., sp. nov., a new member of the family Rhodobacteraceae isolated from a tidal mudflat.</title>
        <authorList>
            <person name="Kim I.S."/>
        </authorList>
    </citation>
    <scope>NUCLEOTIDE SEQUENCE [LARGE SCALE GENOMIC DNA]</scope>
    <source>
        <strain evidence="5 6">GH1-50</strain>
    </source>
</reference>
<dbReference type="InterPro" id="IPR030392">
    <property type="entry name" value="S74_ICA"/>
</dbReference>
<sequence>MRALLIVVISTVLMLLAACATERDAEPEPSADTVAAEAASTDVSEPSEEESGIYDMHPVAQVVLGVVAGVALFAGLVIYAVASASDERLKTDIRRVGTAPNGLPLYTFRYRGKRTTWRGVMAQDVLRIRPDAVRLGRDGYYRVYYWKLGLRMTRENLAKREGRKNA</sequence>
<evidence type="ECO:0000259" key="4">
    <source>
        <dbReference type="Pfam" id="PF13884"/>
    </source>
</evidence>
<name>A0A7C9J0M1_9RHOB</name>
<dbReference type="Pfam" id="PF13884">
    <property type="entry name" value="Peptidase_S74"/>
    <property type="match status" value="1"/>
</dbReference>
<evidence type="ECO:0000256" key="1">
    <source>
        <dbReference type="SAM" id="MobiDB-lite"/>
    </source>
</evidence>
<feature type="region of interest" description="Disordered" evidence="1">
    <location>
        <begin position="26"/>
        <end position="51"/>
    </location>
</feature>
<keyword evidence="3" id="KW-0732">Signal</keyword>
<evidence type="ECO:0000256" key="2">
    <source>
        <dbReference type="SAM" id="Phobius"/>
    </source>
</evidence>